<dbReference type="GO" id="GO:0000155">
    <property type="term" value="F:phosphorelay sensor kinase activity"/>
    <property type="evidence" value="ECO:0007669"/>
    <property type="project" value="InterPro"/>
</dbReference>
<dbReference type="Gene3D" id="3.30.565.10">
    <property type="entry name" value="Histidine kinase-like ATPase, C-terminal domain"/>
    <property type="match status" value="1"/>
</dbReference>
<evidence type="ECO:0000256" key="9">
    <source>
        <dbReference type="ARBA" id="ARBA00023012"/>
    </source>
</evidence>
<keyword evidence="5" id="KW-0808">Transferase</keyword>
<evidence type="ECO:0000256" key="5">
    <source>
        <dbReference type="ARBA" id="ARBA00022679"/>
    </source>
</evidence>
<dbReference type="InterPro" id="IPR035965">
    <property type="entry name" value="PAS-like_dom_sf"/>
</dbReference>
<comment type="caution">
    <text evidence="19">The sequence shown here is derived from an EMBL/GenBank/DDBJ whole genome shotgun (WGS) entry which is preliminary data.</text>
</comment>
<dbReference type="CDD" id="cd00130">
    <property type="entry name" value="PAS"/>
    <property type="match status" value="4"/>
</dbReference>
<dbReference type="Gene3D" id="3.40.50.2300">
    <property type="match status" value="1"/>
</dbReference>
<dbReference type="GO" id="GO:0005524">
    <property type="term" value="F:ATP binding"/>
    <property type="evidence" value="ECO:0007669"/>
    <property type="project" value="UniProtKB-KW"/>
</dbReference>
<dbReference type="SMART" id="SM00387">
    <property type="entry name" value="HATPase_c"/>
    <property type="match status" value="1"/>
</dbReference>
<reference evidence="19 20" key="1">
    <citation type="submission" date="2020-08" db="EMBL/GenBank/DDBJ databases">
        <title>Bridging the membrane lipid divide: bacteria of the FCB group superphylum have the potential to synthesize archaeal ether lipids.</title>
        <authorList>
            <person name="Villanueva L."/>
            <person name="Von Meijenfeldt F.A.B."/>
            <person name="Westbye A.B."/>
            <person name="Yadav S."/>
            <person name="Hopmans E.C."/>
            <person name="Dutilh B.E."/>
            <person name="Sinninghe Damste J.S."/>
        </authorList>
    </citation>
    <scope>NUCLEOTIDE SEQUENCE [LARGE SCALE GENOMIC DNA]</scope>
    <source>
        <strain evidence="19">NIOZ-UU17</strain>
    </source>
</reference>
<evidence type="ECO:0000256" key="2">
    <source>
        <dbReference type="ARBA" id="ARBA00004370"/>
    </source>
</evidence>
<evidence type="ECO:0000256" key="1">
    <source>
        <dbReference type="ARBA" id="ARBA00000085"/>
    </source>
</evidence>
<keyword evidence="11" id="KW-0131">Cell cycle</keyword>
<dbReference type="SUPFAM" id="SSF55785">
    <property type="entry name" value="PYP-like sensor domain (PAS domain)"/>
    <property type="match status" value="4"/>
</dbReference>
<dbReference type="Gene3D" id="3.30.450.20">
    <property type="entry name" value="PAS domain"/>
    <property type="match status" value="4"/>
</dbReference>
<dbReference type="CDD" id="cd16922">
    <property type="entry name" value="HATPase_EvgS-ArcB-TorS-like"/>
    <property type="match status" value="1"/>
</dbReference>
<keyword evidence="14" id="KW-0812">Transmembrane</keyword>
<dbReference type="PROSITE" id="PS50112">
    <property type="entry name" value="PAS"/>
    <property type="match status" value="4"/>
</dbReference>
<dbReference type="SUPFAM" id="SSF47384">
    <property type="entry name" value="Homodimeric domain of signal transducing histidine kinase"/>
    <property type="match status" value="1"/>
</dbReference>
<feature type="coiled-coil region" evidence="13">
    <location>
        <begin position="215"/>
        <end position="252"/>
    </location>
</feature>
<dbReference type="InterPro" id="IPR001610">
    <property type="entry name" value="PAC"/>
</dbReference>
<feature type="domain" description="PAC" evidence="18">
    <location>
        <begin position="323"/>
        <end position="375"/>
    </location>
</feature>
<keyword evidence="6" id="KW-0547">Nucleotide-binding</keyword>
<feature type="coiled-coil region" evidence="13">
    <location>
        <begin position="486"/>
        <end position="513"/>
    </location>
</feature>
<proteinExistence type="predicted"/>
<feature type="domain" description="PAC" evidence="18">
    <location>
        <begin position="575"/>
        <end position="627"/>
    </location>
</feature>
<dbReference type="InterPro" id="IPR003661">
    <property type="entry name" value="HisK_dim/P_dom"/>
</dbReference>
<dbReference type="EC" id="2.7.13.3" evidence="3"/>
<gene>
    <name evidence="19" type="ORF">H8D96_11695</name>
</gene>
<dbReference type="Gene3D" id="1.10.287.130">
    <property type="match status" value="1"/>
</dbReference>
<dbReference type="AlphaFoldDB" id="A0A8J6P565"/>
<dbReference type="CDD" id="cd17546">
    <property type="entry name" value="REC_hyHK_CKI1_RcsC-like"/>
    <property type="match status" value="1"/>
</dbReference>
<evidence type="ECO:0000259" key="16">
    <source>
        <dbReference type="PROSITE" id="PS50110"/>
    </source>
</evidence>
<dbReference type="PROSITE" id="PS50109">
    <property type="entry name" value="HIS_KIN"/>
    <property type="match status" value="1"/>
</dbReference>
<feature type="domain" description="PAS" evidence="17">
    <location>
        <begin position="503"/>
        <end position="572"/>
    </location>
</feature>
<dbReference type="PROSITE" id="PS50110">
    <property type="entry name" value="RESPONSE_REGULATORY"/>
    <property type="match status" value="1"/>
</dbReference>
<dbReference type="InterPro" id="IPR005467">
    <property type="entry name" value="His_kinase_dom"/>
</dbReference>
<dbReference type="SMART" id="SM00448">
    <property type="entry name" value="REC"/>
    <property type="match status" value="1"/>
</dbReference>
<feature type="transmembrane region" description="Helical" evidence="14">
    <location>
        <begin position="100"/>
        <end position="120"/>
    </location>
</feature>
<dbReference type="FunFam" id="1.10.287.130:FF:000038">
    <property type="entry name" value="Sensory transduction histidine kinase"/>
    <property type="match status" value="1"/>
</dbReference>
<dbReference type="NCBIfam" id="TIGR00229">
    <property type="entry name" value="sensory_box"/>
    <property type="match status" value="4"/>
</dbReference>
<dbReference type="InterPro" id="IPR000014">
    <property type="entry name" value="PAS"/>
</dbReference>
<dbReference type="SUPFAM" id="SSF55874">
    <property type="entry name" value="ATPase domain of HSP90 chaperone/DNA topoisomerase II/histidine kinase"/>
    <property type="match status" value="1"/>
</dbReference>
<dbReference type="CDD" id="cd00082">
    <property type="entry name" value="HisKA"/>
    <property type="match status" value="1"/>
</dbReference>
<dbReference type="Pfam" id="PF00512">
    <property type="entry name" value="HisKA"/>
    <property type="match status" value="1"/>
</dbReference>
<feature type="transmembrane region" description="Helical" evidence="14">
    <location>
        <begin position="168"/>
        <end position="192"/>
    </location>
</feature>
<dbReference type="InterPro" id="IPR001789">
    <property type="entry name" value="Sig_transdc_resp-reg_receiver"/>
</dbReference>
<dbReference type="Proteomes" id="UP000605201">
    <property type="component" value="Unassembled WGS sequence"/>
</dbReference>
<dbReference type="InterPro" id="IPR011006">
    <property type="entry name" value="CheY-like_superfamily"/>
</dbReference>
<feature type="domain" description="Histidine kinase" evidence="15">
    <location>
        <begin position="769"/>
        <end position="995"/>
    </location>
</feature>
<dbReference type="Pfam" id="PF02518">
    <property type="entry name" value="HATPase_c"/>
    <property type="match status" value="1"/>
</dbReference>
<organism evidence="19 20">
    <name type="scientific">Candidatus Desulfatibia vada</name>
    <dbReference type="NCBI Taxonomy" id="2841696"/>
    <lineage>
        <taxon>Bacteria</taxon>
        <taxon>Pseudomonadati</taxon>
        <taxon>Thermodesulfobacteriota</taxon>
        <taxon>Desulfobacteria</taxon>
        <taxon>Desulfobacterales</taxon>
        <taxon>Desulfobacterales incertae sedis</taxon>
        <taxon>Candidatus Desulfatibia</taxon>
    </lineage>
</organism>
<dbReference type="InterPro" id="IPR000700">
    <property type="entry name" value="PAS-assoc_C"/>
</dbReference>
<comment type="catalytic activity">
    <reaction evidence="1">
        <text>ATP + protein L-histidine = ADP + protein N-phospho-L-histidine.</text>
        <dbReference type="EC" id="2.7.13.3"/>
    </reaction>
</comment>
<dbReference type="GO" id="GO:0016020">
    <property type="term" value="C:membrane"/>
    <property type="evidence" value="ECO:0007669"/>
    <property type="project" value="UniProtKB-SubCell"/>
</dbReference>
<evidence type="ECO:0000256" key="14">
    <source>
        <dbReference type="SAM" id="Phobius"/>
    </source>
</evidence>
<feature type="domain" description="PAS" evidence="17">
    <location>
        <begin position="249"/>
        <end position="319"/>
    </location>
</feature>
<dbReference type="InterPro" id="IPR004358">
    <property type="entry name" value="Sig_transdc_His_kin-like_C"/>
</dbReference>
<evidence type="ECO:0000259" key="15">
    <source>
        <dbReference type="PROSITE" id="PS50109"/>
    </source>
</evidence>
<dbReference type="PROSITE" id="PS50113">
    <property type="entry name" value="PAC"/>
    <property type="match status" value="4"/>
</dbReference>
<evidence type="ECO:0000256" key="6">
    <source>
        <dbReference type="ARBA" id="ARBA00022741"/>
    </source>
</evidence>
<feature type="coiled-coil region" evidence="13">
    <location>
        <begin position="359"/>
        <end position="386"/>
    </location>
</feature>
<dbReference type="PANTHER" id="PTHR45339">
    <property type="entry name" value="HYBRID SIGNAL TRANSDUCTION HISTIDINE KINASE J"/>
    <property type="match status" value="1"/>
</dbReference>
<keyword evidence="14" id="KW-1133">Transmembrane helix</keyword>
<evidence type="ECO:0000313" key="19">
    <source>
        <dbReference type="EMBL" id="MBC8432567.1"/>
    </source>
</evidence>
<feature type="transmembrane region" description="Helical" evidence="14">
    <location>
        <begin position="32"/>
        <end position="57"/>
    </location>
</feature>
<feature type="transmembrane region" description="Helical" evidence="14">
    <location>
        <begin position="132"/>
        <end position="156"/>
    </location>
</feature>
<evidence type="ECO:0000256" key="10">
    <source>
        <dbReference type="ARBA" id="ARBA00023136"/>
    </source>
</evidence>
<keyword evidence="7" id="KW-0418">Kinase</keyword>
<evidence type="ECO:0000256" key="12">
    <source>
        <dbReference type="PROSITE-ProRule" id="PRU00169"/>
    </source>
</evidence>
<feature type="modified residue" description="4-aspartylphosphate" evidence="12">
    <location>
        <position position="1077"/>
    </location>
</feature>
<feature type="domain" description="PAC" evidence="18">
    <location>
        <begin position="450"/>
        <end position="502"/>
    </location>
</feature>
<keyword evidence="4 12" id="KW-0597">Phosphoprotein</keyword>
<feature type="domain" description="PAS" evidence="17">
    <location>
        <begin position="628"/>
        <end position="693"/>
    </location>
</feature>
<feature type="transmembrane region" description="Helical" evidence="14">
    <location>
        <begin position="63"/>
        <end position="80"/>
    </location>
</feature>
<evidence type="ECO:0000256" key="11">
    <source>
        <dbReference type="ARBA" id="ARBA00023306"/>
    </source>
</evidence>
<evidence type="ECO:0000256" key="4">
    <source>
        <dbReference type="ARBA" id="ARBA00022553"/>
    </source>
</evidence>
<dbReference type="InterPro" id="IPR003594">
    <property type="entry name" value="HATPase_dom"/>
</dbReference>
<keyword evidence="8" id="KW-0067">ATP-binding</keyword>
<evidence type="ECO:0000256" key="3">
    <source>
        <dbReference type="ARBA" id="ARBA00012438"/>
    </source>
</evidence>
<evidence type="ECO:0000256" key="8">
    <source>
        <dbReference type="ARBA" id="ARBA00022840"/>
    </source>
</evidence>
<dbReference type="InterPro" id="IPR036890">
    <property type="entry name" value="HATPase_C_sf"/>
</dbReference>
<protein>
    <recommendedName>
        <fullName evidence="3">histidine kinase</fullName>
        <ecNumber evidence="3">2.7.13.3</ecNumber>
    </recommendedName>
</protein>
<evidence type="ECO:0000256" key="13">
    <source>
        <dbReference type="SAM" id="Coils"/>
    </source>
</evidence>
<comment type="subcellular location">
    <subcellularLocation>
        <location evidence="2">Membrane</location>
    </subcellularLocation>
</comment>
<dbReference type="SUPFAM" id="SSF52172">
    <property type="entry name" value="CheY-like"/>
    <property type="match status" value="1"/>
</dbReference>
<dbReference type="PRINTS" id="PR00344">
    <property type="entry name" value="BCTRLSENSOR"/>
</dbReference>
<keyword evidence="9" id="KW-0902">Two-component regulatory system</keyword>
<dbReference type="SMART" id="SM00091">
    <property type="entry name" value="PAS"/>
    <property type="match status" value="4"/>
</dbReference>
<dbReference type="EMBL" id="JACNIG010000233">
    <property type="protein sequence ID" value="MBC8432567.1"/>
    <property type="molecule type" value="Genomic_DNA"/>
</dbReference>
<dbReference type="Pfam" id="PF00989">
    <property type="entry name" value="PAS"/>
    <property type="match status" value="4"/>
</dbReference>
<keyword evidence="10 14" id="KW-0472">Membrane</keyword>
<dbReference type="InterPro" id="IPR036097">
    <property type="entry name" value="HisK_dim/P_sf"/>
</dbReference>
<feature type="domain" description="PAC" evidence="18">
    <location>
        <begin position="699"/>
        <end position="751"/>
    </location>
</feature>
<feature type="domain" description="Response regulatory" evidence="16">
    <location>
        <begin position="1028"/>
        <end position="1148"/>
    </location>
</feature>
<dbReference type="GO" id="GO:0006355">
    <property type="term" value="P:regulation of DNA-templated transcription"/>
    <property type="evidence" value="ECO:0007669"/>
    <property type="project" value="InterPro"/>
</dbReference>
<dbReference type="SMART" id="SM00086">
    <property type="entry name" value="PAC"/>
    <property type="match status" value="4"/>
</dbReference>
<accession>A0A8J6P565</accession>
<evidence type="ECO:0000256" key="7">
    <source>
        <dbReference type="ARBA" id="ARBA00022777"/>
    </source>
</evidence>
<dbReference type="InterPro" id="IPR013767">
    <property type="entry name" value="PAS_fold"/>
</dbReference>
<dbReference type="PANTHER" id="PTHR45339:SF1">
    <property type="entry name" value="HYBRID SIGNAL TRANSDUCTION HISTIDINE KINASE J"/>
    <property type="match status" value="1"/>
</dbReference>
<keyword evidence="13" id="KW-0175">Coiled coil</keyword>
<dbReference type="SMART" id="SM00388">
    <property type="entry name" value="HisKA"/>
    <property type="match status" value="1"/>
</dbReference>
<feature type="domain" description="PAS" evidence="17">
    <location>
        <begin position="376"/>
        <end position="446"/>
    </location>
</feature>
<dbReference type="Pfam" id="PF00072">
    <property type="entry name" value="Response_reg"/>
    <property type="match status" value="1"/>
</dbReference>
<dbReference type="FunFam" id="3.30.565.10:FF:000010">
    <property type="entry name" value="Sensor histidine kinase RcsC"/>
    <property type="match status" value="1"/>
</dbReference>
<evidence type="ECO:0000259" key="18">
    <source>
        <dbReference type="PROSITE" id="PS50113"/>
    </source>
</evidence>
<evidence type="ECO:0000313" key="20">
    <source>
        <dbReference type="Proteomes" id="UP000605201"/>
    </source>
</evidence>
<evidence type="ECO:0000259" key="17">
    <source>
        <dbReference type="PROSITE" id="PS50112"/>
    </source>
</evidence>
<name>A0A8J6P565_9BACT</name>
<sequence length="1151" mass="130145">MKAEDKNKERIIEGPQVTNEVQWIRTEQVKILYAHGLLAMSWSILFAGLLIVFLWSVIPHNVLILWFSCFLIVMFLRYLLAFAYNRASAESAQSRPWGDWYAMGQALHGIVWGCAAIWLFAKGSIAHQALLIMWVTGLVGGALGMYAVMVKVFVAFTIPAMIPLTVQFFVQGTGIHTIVGVAAVIFTIVMTMNARRVNAFAMSSLKLQFENRNLIDFLTAEKEHTEKLNEELTEKIEEQRRTEEALRESEEKYRTILQSIQEGYFEMDLPGNLTFFNDPFYETFGYSRDELLGLNNRDYTTPETAERMYQNFSEIYRTGNPSSAVEYEVIRKDGTIRILEISATLIKDSSGEPIGFRGVARDISERKQAEEALRESEEKYRTILQNIQEGYFENDLAGNLTFFNDSLYEILGYSRDELMGLNNRDYTTPETAKRMYQTFNEIYRTGKPSSIIEYEIIRKDGTIKIVEISASLIKNSSGEPIGFRGVVRDISERKRAEEAMRESEERYLSVMEAAPDPIIVYDIDGMVTYLNPAFTGTFGWTMEESLGHRTYSVPEEDVSETKDAIERVFRGETIRSLATRRLTKDGGILDVQLSASMFMGRDGKPAGRIMILRDVTAREKMAAALRESEERYRSLFEESIDAICIAGADGKILDFNRAALDMWGYTREEMLRLDASGLYFNPGNRSSFKQDIETKGSVRDYEVRYRKKDGTLMECRESTILYRADDGSIIGYQGIIRDVTERNRMLVELRQAKEDAETANRSKTEFLASMSHEIRTPMNAIIGMADLLKETPLTPEQLQYVRVFSSAGENLLKIINDILDISKVEAGQLDLEQIDFDLVEIVEKTCEVVAMRAHEKGLDLAFHVRPDVPNYLVGDPVRLRQILINLIGNAIKFTAKGEVFLEVKKQSSELIGKGAKDVELLFSVTDTGIGIPPEKRNLIFDSFTQADSSTTREYGGTGLGLTISKRLVALMGGLIRVESEVNQGSTFSFTARFQVQADPKRFVQTPLVAAKEPAMAMPAAPADLQPLHILLVEDVEDNRLLIQSYLKKTPYQIEMAENGVIAVEKFTSGKYDLVLMDIQMPVMDGYTAAREIRAWERKQGVKKVTPIVALTAYATKEEEQKSVDAGCTAHLTKPIKKARLMEAIPKYTQSK</sequence>